<evidence type="ECO:0000313" key="2">
    <source>
        <dbReference type="EMBL" id="KAL3112594.1"/>
    </source>
</evidence>
<sequence length="179" mass="19742">MSAPIRSVLTVAVQKARQNLQTANDLLANNGATLLIWPVFLKYGAAKITEEDIFTQYKPGGDTPGEIIVILSETIGQLDLRTDQIRATQPNRHPNPNGVNPAPPNHHNHIPLPPMSLMHFDGTPSRYEQFWTNFCDNVDQRPDLSPAQKLRYLMCQLKGAARDLIAPLFQGGGAHLSAT</sequence>
<evidence type="ECO:0000256" key="1">
    <source>
        <dbReference type="SAM" id="MobiDB-lite"/>
    </source>
</evidence>
<dbReference type="InterPro" id="IPR005312">
    <property type="entry name" value="DUF1759"/>
</dbReference>
<proteinExistence type="predicted"/>
<reference evidence="2 3" key="1">
    <citation type="submission" date="2024-10" db="EMBL/GenBank/DDBJ databases">
        <authorList>
            <person name="Kim D."/>
        </authorList>
    </citation>
    <scope>NUCLEOTIDE SEQUENCE [LARGE SCALE GENOMIC DNA]</scope>
    <source>
        <strain evidence="2">BH-2024</strain>
    </source>
</reference>
<dbReference type="Pfam" id="PF03564">
    <property type="entry name" value="DUF1759"/>
    <property type="match status" value="1"/>
</dbReference>
<accession>A0ABD2LBQ2</accession>
<dbReference type="AlphaFoldDB" id="A0ABD2LBQ2"/>
<keyword evidence="3" id="KW-1185">Reference proteome</keyword>
<organism evidence="2 3">
    <name type="scientific">Heterodera trifolii</name>
    <dbReference type="NCBI Taxonomy" id="157864"/>
    <lineage>
        <taxon>Eukaryota</taxon>
        <taxon>Metazoa</taxon>
        <taxon>Ecdysozoa</taxon>
        <taxon>Nematoda</taxon>
        <taxon>Chromadorea</taxon>
        <taxon>Rhabditida</taxon>
        <taxon>Tylenchina</taxon>
        <taxon>Tylenchomorpha</taxon>
        <taxon>Tylenchoidea</taxon>
        <taxon>Heteroderidae</taxon>
        <taxon>Heteroderinae</taxon>
        <taxon>Heterodera</taxon>
    </lineage>
</organism>
<feature type="region of interest" description="Disordered" evidence="1">
    <location>
        <begin position="87"/>
        <end position="109"/>
    </location>
</feature>
<comment type="caution">
    <text evidence="2">The sequence shown here is derived from an EMBL/GenBank/DDBJ whole genome shotgun (WGS) entry which is preliminary data.</text>
</comment>
<protein>
    <submittedName>
        <fullName evidence="2">Uncharacterized protein</fullName>
    </submittedName>
</protein>
<dbReference type="Proteomes" id="UP001620626">
    <property type="component" value="Unassembled WGS sequence"/>
</dbReference>
<evidence type="ECO:0000313" key="3">
    <source>
        <dbReference type="Proteomes" id="UP001620626"/>
    </source>
</evidence>
<name>A0ABD2LBQ2_9BILA</name>
<gene>
    <name evidence="2" type="ORF">niasHT_018605</name>
</gene>
<dbReference type="EMBL" id="JBICBT010000467">
    <property type="protein sequence ID" value="KAL3112594.1"/>
    <property type="molecule type" value="Genomic_DNA"/>
</dbReference>